<comment type="caution">
    <text evidence="1">The sequence shown here is derived from an EMBL/GenBank/DDBJ whole genome shotgun (WGS) entry which is preliminary data.</text>
</comment>
<evidence type="ECO:0000313" key="2">
    <source>
        <dbReference type="Proteomes" id="UP000641386"/>
    </source>
</evidence>
<name>A0A919ADB2_9ACTN</name>
<evidence type="ECO:0000313" key="1">
    <source>
        <dbReference type="EMBL" id="GHE98986.1"/>
    </source>
</evidence>
<dbReference type="AlphaFoldDB" id="A0A919ADB2"/>
<keyword evidence="2" id="KW-1185">Reference proteome</keyword>
<reference evidence="1" key="1">
    <citation type="journal article" date="2014" name="Int. J. Syst. Evol. Microbiol.">
        <title>Complete genome sequence of Corynebacterium casei LMG S-19264T (=DSM 44701T), isolated from a smear-ripened cheese.</title>
        <authorList>
            <consortium name="US DOE Joint Genome Institute (JGI-PGF)"/>
            <person name="Walter F."/>
            <person name="Albersmeier A."/>
            <person name="Kalinowski J."/>
            <person name="Ruckert C."/>
        </authorList>
    </citation>
    <scope>NUCLEOTIDE SEQUENCE</scope>
    <source>
        <strain evidence="1">JCM 3302</strain>
    </source>
</reference>
<gene>
    <name evidence="1" type="ORF">GCM10014715_63990</name>
</gene>
<protein>
    <submittedName>
        <fullName evidence="1">Uncharacterized protein</fullName>
    </submittedName>
</protein>
<proteinExistence type="predicted"/>
<reference evidence="1" key="2">
    <citation type="submission" date="2020-09" db="EMBL/GenBank/DDBJ databases">
        <authorList>
            <person name="Sun Q."/>
            <person name="Ohkuma M."/>
        </authorList>
    </citation>
    <scope>NUCLEOTIDE SEQUENCE</scope>
    <source>
        <strain evidence="1">JCM 3302</strain>
    </source>
</reference>
<dbReference type="EMBL" id="BNBC01000038">
    <property type="protein sequence ID" value="GHE98986.1"/>
    <property type="molecule type" value="Genomic_DNA"/>
</dbReference>
<organism evidence="1 2">
    <name type="scientific">Streptomyces spiralis</name>
    <dbReference type="NCBI Taxonomy" id="66376"/>
    <lineage>
        <taxon>Bacteria</taxon>
        <taxon>Bacillati</taxon>
        <taxon>Actinomycetota</taxon>
        <taxon>Actinomycetes</taxon>
        <taxon>Kitasatosporales</taxon>
        <taxon>Streptomycetaceae</taxon>
        <taxon>Streptomyces</taxon>
    </lineage>
</organism>
<sequence>MPAVVVRVPAARVSLLPAWPWAACAVVTLPVCASTVTSWLGAVAVDDVDMPCGRLARIVVELGPSRRTGGLVEGCGLGLTRARVGGLGECGVAPLVRVFT</sequence>
<accession>A0A919ADB2</accession>
<dbReference type="Proteomes" id="UP000641386">
    <property type="component" value="Unassembled WGS sequence"/>
</dbReference>